<feature type="domain" description="AMP-dependent synthetase/ligase" evidence="6">
    <location>
        <begin position="8"/>
        <end position="373"/>
    </location>
</feature>
<dbReference type="GO" id="GO:0016878">
    <property type="term" value="F:acid-thiol ligase activity"/>
    <property type="evidence" value="ECO:0007669"/>
    <property type="project" value="UniProtKB-ARBA"/>
</dbReference>
<dbReference type="InterPro" id="IPR000873">
    <property type="entry name" value="AMP-dep_synth/lig_dom"/>
</dbReference>
<dbReference type="NCBIfam" id="NF004837">
    <property type="entry name" value="PRK06187.1"/>
    <property type="match status" value="1"/>
</dbReference>
<dbReference type="InterPro" id="IPR050237">
    <property type="entry name" value="ATP-dep_AMP-bd_enzyme"/>
</dbReference>
<evidence type="ECO:0000259" key="7">
    <source>
        <dbReference type="Pfam" id="PF13193"/>
    </source>
</evidence>
<dbReference type="InterPro" id="IPR020845">
    <property type="entry name" value="AMP-binding_CS"/>
</dbReference>
<dbReference type="InterPro" id="IPR042099">
    <property type="entry name" value="ANL_N_sf"/>
</dbReference>
<dbReference type="EC" id="6.2.1.44" evidence="4"/>
<dbReference type="Pfam" id="PF00501">
    <property type="entry name" value="AMP-binding"/>
    <property type="match status" value="1"/>
</dbReference>
<dbReference type="InterPro" id="IPR025110">
    <property type="entry name" value="AMP-bd_C"/>
</dbReference>
<dbReference type="Gene3D" id="3.40.50.12780">
    <property type="entry name" value="N-terminal domain of ligase-like"/>
    <property type="match status" value="1"/>
</dbReference>
<evidence type="ECO:0000256" key="4">
    <source>
        <dbReference type="ARBA" id="ARBA00066616"/>
    </source>
</evidence>
<evidence type="ECO:0000256" key="1">
    <source>
        <dbReference type="ARBA" id="ARBA00006432"/>
    </source>
</evidence>
<gene>
    <name evidence="8" type="ORF">GCM10010994_19430</name>
</gene>
<protein>
    <recommendedName>
        <fullName evidence="5">3-methylmercaptopropionyl-CoA ligase</fullName>
        <ecNumber evidence="4">6.2.1.44</ecNumber>
    </recommendedName>
</protein>
<dbReference type="PROSITE" id="PS00455">
    <property type="entry name" value="AMP_BINDING"/>
    <property type="match status" value="1"/>
</dbReference>
<dbReference type="Proteomes" id="UP000637002">
    <property type="component" value="Unassembled WGS sequence"/>
</dbReference>
<accession>A0A916XBC6</accession>
<proteinExistence type="inferred from homology"/>
<dbReference type="Pfam" id="PF13193">
    <property type="entry name" value="AMP-binding_C"/>
    <property type="match status" value="1"/>
</dbReference>
<dbReference type="SUPFAM" id="SSF56801">
    <property type="entry name" value="Acetyl-CoA synthetase-like"/>
    <property type="match status" value="1"/>
</dbReference>
<feature type="domain" description="AMP-binding enzyme C-terminal" evidence="7">
    <location>
        <begin position="423"/>
        <end position="495"/>
    </location>
</feature>
<evidence type="ECO:0000256" key="5">
    <source>
        <dbReference type="ARBA" id="ARBA00067668"/>
    </source>
</evidence>
<dbReference type="FunFam" id="3.30.300.30:FF:000008">
    <property type="entry name" value="2,3-dihydroxybenzoate-AMP ligase"/>
    <property type="match status" value="1"/>
</dbReference>
<evidence type="ECO:0000256" key="3">
    <source>
        <dbReference type="ARBA" id="ARBA00051915"/>
    </source>
</evidence>
<evidence type="ECO:0000313" key="9">
    <source>
        <dbReference type="Proteomes" id="UP000637002"/>
    </source>
</evidence>
<comment type="similarity">
    <text evidence="1">Belongs to the ATP-dependent AMP-binding enzyme family.</text>
</comment>
<comment type="caution">
    <text evidence="8">The sequence shown here is derived from an EMBL/GenBank/DDBJ whole genome shotgun (WGS) entry which is preliminary data.</text>
</comment>
<name>A0A916XBC6_9HYPH</name>
<dbReference type="InterPro" id="IPR045851">
    <property type="entry name" value="AMP-bd_C_sf"/>
</dbReference>
<dbReference type="AlphaFoldDB" id="A0A916XBC6"/>
<reference evidence="8" key="1">
    <citation type="journal article" date="2014" name="Int. J. Syst. Evol. Microbiol.">
        <title>Complete genome sequence of Corynebacterium casei LMG S-19264T (=DSM 44701T), isolated from a smear-ripened cheese.</title>
        <authorList>
            <consortium name="US DOE Joint Genome Institute (JGI-PGF)"/>
            <person name="Walter F."/>
            <person name="Albersmeier A."/>
            <person name="Kalinowski J."/>
            <person name="Ruckert C."/>
        </authorList>
    </citation>
    <scope>NUCLEOTIDE SEQUENCE</scope>
    <source>
        <strain evidence="8">CGMCC 1.12919</strain>
    </source>
</reference>
<dbReference type="PANTHER" id="PTHR43767">
    <property type="entry name" value="LONG-CHAIN-FATTY-ACID--COA LIGASE"/>
    <property type="match status" value="1"/>
</dbReference>
<evidence type="ECO:0000256" key="2">
    <source>
        <dbReference type="ARBA" id="ARBA00022598"/>
    </source>
</evidence>
<sequence>MQLTEPLARAAARRPGETALVFGERSRTWSQFADRVARLATVLRQAGVGEGGRVAMLAASSDRYIEYYYGTLWCGGIVCPLNTRFALREIIEQTTDAEPTVLIVDDVFAAQAEPIRAAAPSLAHVIFAGDGETPAGMLNYEEALAAAEPSADAGRGGDDVACLFYTGGTTGRAKGVMLSHGNLMFNAANTAALTGFDETLVHLHAGPLFHLAAGGRALSTTVVGGRHVVLPRFGPAEVLAAVARHRITALTVVPTMLSMILQQPDFGAHDLSSLRAVTYGAAPMPEALLRRAMEALPGARFMQSYGMTELSPVATFLAAADHRPDAPAQRLRSAGRPAPGVEVRVADADDRTLPVGEVGEILVRGPNVMCGYWRRPEQTAQALRGGWMHTGDAGRFDEDGYLYVVDRTKDMIISGGENVYSTEVENALAEHPDVVQGAVIGIPDAKWGEAVHAVVVLRPGAGLDAAALIAWCRERIADYKCPRSIDFAAELPLSSVNKVDKAALRKPFWAGRERQVN</sequence>
<reference evidence="8" key="2">
    <citation type="submission" date="2020-09" db="EMBL/GenBank/DDBJ databases">
        <authorList>
            <person name="Sun Q."/>
            <person name="Zhou Y."/>
        </authorList>
    </citation>
    <scope>NUCLEOTIDE SEQUENCE</scope>
    <source>
        <strain evidence="8">CGMCC 1.12919</strain>
    </source>
</reference>
<organism evidence="8 9">
    <name type="scientific">Chelatococcus reniformis</name>
    <dbReference type="NCBI Taxonomy" id="1494448"/>
    <lineage>
        <taxon>Bacteria</taxon>
        <taxon>Pseudomonadati</taxon>
        <taxon>Pseudomonadota</taxon>
        <taxon>Alphaproteobacteria</taxon>
        <taxon>Hyphomicrobiales</taxon>
        <taxon>Chelatococcaceae</taxon>
        <taxon>Chelatococcus</taxon>
    </lineage>
</organism>
<dbReference type="Gene3D" id="3.30.300.30">
    <property type="match status" value="1"/>
</dbReference>
<dbReference type="RefSeq" id="WP_188608951.1">
    <property type="nucleotide sequence ID" value="NZ_BMGG01000003.1"/>
</dbReference>
<evidence type="ECO:0000313" key="8">
    <source>
        <dbReference type="EMBL" id="GGC60926.1"/>
    </source>
</evidence>
<dbReference type="EMBL" id="BMGG01000003">
    <property type="protein sequence ID" value="GGC60926.1"/>
    <property type="molecule type" value="Genomic_DNA"/>
</dbReference>
<evidence type="ECO:0000259" key="6">
    <source>
        <dbReference type="Pfam" id="PF00501"/>
    </source>
</evidence>
<comment type="catalytic activity">
    <reaction evidence="3">
        <text>3-(methylsulfanyl)propanoate + ATP + CoA = 3-(methylsulfanyl)propanoyl-CoA + AMP + diphosphate</text>
        <dbReference type="Rhea" id="RHEA:43052"/>
        <dbReference type="ChEBI" id="CHEBI:30616"/>
        <dbReference type="ChEBI" id="CHEBI:33019"/>
        <dbReference type="ChEBI" id="CHEBI:49016"/>
        <dbReference type="ChEBI" id="CHEBI:57287"/>
        <dbReference type="ChEBI" id="CHEBI:82815"/>
        <dbReference type="ChEBI" id="CHEBI:456215"/>
        <dbReference type="EC" id="6.2.1.44"/>
    </reaction>
    <physiologicalReaction direction="left-to-right" evidence="3">
        <dbReference type="Rhea" id="RHEA:43053"/>
    </physiologicalReaction>
</comment>
<dbReference type="PANTHER" id="PTHR43767:SF1">
    <property type="entry name" value="NONRIBOSOMAL PEPTIDE SYNTHASE PES1 (EUROFUNG)-RELATED"/>
    <property type="match status" value="1"/>
</dbReference>
<dbReference type="CDD" id="cd17631">
    <property type="entry name" value="FACL_FadD13-like"/>
    <property type="match status" value="1"/>
</dbReference>
<keyword evidence="9" id="KW-1185">Reference proteome</keyword>
<keyword evidence="2 8" id="KW-0436">Ligase</keyword>